<dbReference type="STRING" id="1156985.SAMN04488118_11280"/>
<dbReference type="OrthoDB" id="8448547at2"/>
<evidence type="ECO:0000313" key="1">
    <source>
        <dbReference type="EMBL" id="SCZ71666.1"/>
    </source>
</evidence>
<gene>
    <name evidence="1" type="ORF">SAMN04488118_11280</name>
</gene>
<reference evidence="1 2" key="1">
    <citation type="submission" date="2016-10" db="EMBL/GenBank/DDBJ databases">
        <authorList>
            <person name="de Groot N.N."/>
        </authorList>
    </citation>
    <scope>NUCLEOTIDE SEQUENCE [LARGE SCALE GENOMIC DNA]</scope>
    <source>
        <strain evidence="1 2">U95</strain>
    </source>
</reference>
<dbReference type="EMBL" id="FMWG01000012">
    <property type="protein sequence ID" value="SCZ71666.1"/>
    <property type="molecule type" value="Genomic_DNA"/>
</dbReference>
<dbReference type="AlphaFoldDB" id="A0A1G5RCE8"/>
<dbReference type="Proteomes" id="UP000198767">
    <property type="component" value="Unassembled WGS sequence"/>
</dbReference>
<evidence type="ECO:0008006" key="3">
    <source>
        <dbReference type="Google" id="ProtNLM"/>
    </source>
</evidence>
<evidence type="ECO:0000313" key="2">
    <source>
        <dbReference type="Proteomes" id="UP000198767"/>
    </source>
</evidence>
<protein>
    <recommendedName>
        <fullName evidence="3">Phage tail tape measure protein, lambda family</fullName>
    </recommendedName>
</protein>
<dbReference type="RefSeq" id="WP_090220730.1">
    <property type="nucleotide sequence ID" value="NZ_FMWG01000012.1"/>
</dbReference>
<keyword evidence="2" id="KW-1185">Reference proteome</keyword>
<sequence>MAQEDLNTLTDRAQLLEDSLGGAAEMAASFDKELNRMRGAVAATERDVQTLERGLSKGLRRAFDDLVFDGVKLSDALDTIAQSMIRTSYNAAVKPVSNHVSGFLTDGLSNVIGGLFGGGGDTGIATAARSIFGTGGEIATQAPARLAHAAPVQAPQIARAADPIPRAAPVSVVMNVQTPDVQSFQRSQTQIAAQMSRAMARGNRNA</sequence>
<name>A0A1G5RCE8_9RHOB</name>
<organism evidence="1 2">
    <name type="scientific">Epibacterium ulvae</name>
    <dbReference type="NCBI Taxonomy" id="1156985"/>
    <lineage>
        <taxon>Bacteria</taxon>
        <taxon>Pseudomonadati</taxon>
        <taxon>Pseudomonadota</taxon>
        <taxon>Alphaproteobacteria</taxon>
        <taxon>Rhodobacterales</taxon>
        <taxon>Roseobacteraceae</taxon>
        <taxon>Epibacterium</taxon>
    </lineage>
</organism>
<proteinExistence type="predicted"/>
<accession>A0A1G5RCE8</accession>